<accession>A0A1G9I9K1</accession>
<gene>
    <name evidence="1" type="ORF">SAMN04488090_0387</name>
</gene>
<evidence type="ECO:0008006" key="3">
    <source>
        <dbReference type="Google" id="ProtNLM"/>
    </source>
</evidence>
<reference evidence="1 2" key="1">
    <citation type="submission" date="2016-10" db="EMBL/GenBank/DDBJ databases">
        <authorList>
            <person name="de Groot N.N."/>
        </authorList>
    </citation>
    <scope>NUCLEOTIDE SEQUENCE [LARGE SCALE GENOMIC DNA]</scope>
    <source>
        <strain evidence="1 2">DSM 21668</strain>
    </source>
</reference>
<protein>
    <recommendedName>
        <fullName evidence="3">Response regulatory domain-containing protein</fullName>
    </recommendedName>
</protein>
<dbReference type="EMBL" id="FNGS01000001">
    <property type="protein sequence ID" value="SDL21881.1"/>
    <property type="molecule type" value="Genomic_DNA"/>
</dbReference>
<dbReference type="STRING" id="563176.SAMN04488090_0387"/>
<evidence type="ECO:0000313" key="1">
    <source>
        <dbReference type="EMBL" id="SDL21881.1"/>
    </source>
</evidence>
<dbReference type="AlphaFoldDB" id="A0A1G9I9K1"/>
<sequence>MRSNVFMIAANAADQEWFRQASVRALRQAYLHFYPDLSSALEWLKGSREGVNLILLDADGLKTPELQSFLSAYRLSRYRKIPLVMYGSSPDYPVRTYAEDVNAFLLAPPDPEERTRMWHSVVEFWLNVSHLPWEF</sequence>
<name>A0A1G9I9K1_9BACT</name>
<proteinExistence type="predicted"/>
<organism evidence="1 2">
    <name type="scientific">Siphonobacter aquaeclarae</name>
    <dbReference type="NCBI Taxonomy" id="563176"/>
    <lineage>
        <taxon>Bacteria</taxon>
        <taxon>Pseudomonadati</taxon>
        <taxon>Bacteroidota</taxon>
        <taxon>Cytophagia</taxon>
        <taxon>Cytophagales</taxon>
        <taxon>Cytophagaceae</taxon>
        <taxon>Siphonobacter</taxon>
    </lineage>
</organism>
<evidence type="ECO:0000313" key="2">
    <source>
        <dbReference type="Proteomes" id="UP000198901"/>
    </source>
</evidence>
<keyword evidence="2" id="KW-1185">Reference proteome</keyword>
<dbReference type="Proteomes" id="UP000198901">
    <property type="component" value="Unassembled WGS sequence"/>
</dbReference>
<dbReference type="RefSeq" id="WP_176785412.1">
    <property type="nucleotide sequence ID" value="NZ_FNGS01000001.1"/>
</dbReference>